<dbReference type="PANTHER" id="PTHR21716:SF62">
    <property type="entry name" value="TRANSPORT PROTEIN YDBI-RELATED"/>
    <property type="match status" value="1"/>
</dbReference>
<feature type="transmembrane region" description="Helical" evidence="6">
    <location>
        <begin position="188"/>
        <end position="210"/>
    </location>
</feature>
<dbReference type="RefSeq" id="WP_079578756.1">
    <property type="nucleotide sequence ID" value="NZ_LT630287.1"/>
</dbReference>
<feature type="transmembrane region" description="Helical" evidence="6">
    <location>
        <begin position="230"/>
        <end position="257"/>
    </location>
</feature>
<feature type="transmembrane region" description="Helical" evidence="6">
    <location>
        <begin position="35"/>
        <end position="53"/>
    </location>
</feature>
<evidence type="ECO:0000256" key="6">
    <source>
        <dbReference type="SAM" id="Phobius"/>
    </source>
</evidence>
<keyword evidence="3 6" id="KW-0812">Transmembrane</keyword>
<feature type="transmembrane region" description="Helical" evidence="6">
    <location>
        <begin position="12"/>
        <end position="29"/>
    </location>
</feature>
<dbReference type="EMBL" id="LT630287">
    <property type="protein sequence ID" value="SFV39995.1"/>
    <property type="molecule type" value="Genomic_DNA"/>
</dbReference>
<accession>A0A1K1KRC4</accession>
<proteinExistence type="inferred from homology"/>
<dbReference type="AlphaFoldDB" id="A0A1K1KRC4"/>
<feature type="transmembrane region" description="Helical" evidence="6">
    <location>
        <begin position="140"/>
        <end position="162"/>
    </location>
</feature>
<feature type="transmembrane region" description="Helical" evidence="6">
    <location>
        <begin position="264"/>
        <end position="284"/>
    </location>
</feature>
<evidence type="ECO:0000313" key="8">
    <source>
        <dbReference type="Proteomes" id="UP000190935"/>
    </source>
</evidence>
<organism evidence="7 8">
    <name type="scientific">Ligilactobacillus acidipiscis</name>
    <dbReference type="NCBI Taxonomy" id="89059"/>
    <lineage>
        <taxon>Bacteria</taxon>
        <taxon>Bacillati</taxon>
        <taxon>Bacillota</taxon>
        <taxon>Bacilli</taxon>
        <taxon>Lactobacillales</taxon>
        <taxon>Lactobacillaceae</taxon>
        <taxon>Ligilactobacillus</taxon>
    </lineage>
</organism>
<dbReference type="GeneID" id="95348654"/>
<evidence type="ECO:0000256" key="1">
    <source>
        <dbReference type="ARBA" id="ARBA00004141"/>
    </source>
</evidence>
<keyword evidence="4 6" id="KW-1133">Transmembrane helix</keyword>
<comment type="similarity">
    <text evidence="2">Belongs to the autoinducer-2 exporter (AI-2E) (TC 2.A.86) family.</text>
</comment>
<name>A0A1K1KRC4_9LACO</name>
<evidence type="ECO:0000256" key="5">
    <source>
        <dbReference type="ARBA" id="ARBA00023136"/>
    </source>
</evidence>
<dbReference type="Proteomes" id="UP000190935">
    <property type="component" value="Chromosome I"/>
</dbReference>
<sequence length="353" mass="39834">MTIWEKFINNVRLRRAVVLTLIVGALFALRGLMNTILLTFIFTFLVVRLINFIQKKVKIPSLLIVIVVYALILFGVYFVVIKYAPKIFNQFEGMVKSVITFYQNPPKGANDVVSYISDYISKSDITAQVKNGAAILFQSITTLGSFGVSVFMALLLSFFFTIEKDRMFSFSRNFLTGPYSWFFKDIRYFANIFVNTFGVVLEAQFFIAIANTVLTLIGLSLMKIPQLDSLVVMIFILSMIPVAGVIISAIPMSLIAYTDGGVKAVVYVLLMILLIHALESYVLNPKLMSSKTNLPIFYTFVVLFVSEHIFGTWGLIVGIPIFIFLLEVLGVHSVGNEKKTKKKRVKKERRVSE</sequence>
<comment type="subcellular location">
    <subcellularLocation>
        <location evidence="1">Membrane</location>
        <topology evidence="1">Multi-pass membrane protein</topology>
    </subcellularLocation>
</comment>
<evidence type="ECO:0000256" key="4">
    <source>
        <dbReference type="ARBA" id="ARBA00022989"/>
    </source>
</evidence>
<feature type="transmembrane region" description="Helical" evidence="6">
    <location>
        <begin position="296"/>
        <end position="329"/>
    </location>
</feature>
<evidence type="ECO:0000313" key="7">
    <source>
        <dbReference type="EMBL" id="SFV39995.1"/>
    </source>
</evidence>
<dbReference type="PANTHER" id="PTHR21716">
    <property type="entry name" value="TRANSMEMBRANE PROTEIN"/>
    <property type="match status" value="1"/>
</dbReference>
<evidence type="ECO:0008006" key="9">
    <source>
        <dbReference type="Google" id="ProtNLM"/>
    </source>
</evidence>
<dbReference type="InterPro" id="IPR002549">
    <property type="entry name" value="AI-2E-like"/>
</dbReference>
<protein>
    <recommendedName>
        <fullName evidence="9">Permease</fullName>
    </recommendedName>
</protein>
<dbReference type="GO" id="GO:0055085">
    <property type="term" value="P:transmembrane transport"/>
    <property type="evidence" value="ECO:0007669"/>
    <property type="project" value="TreeGrafter"/>
</dbReference>
<evidence type="ECO:0000256" key="2">
    <source>
        <dbReference type="ARBA" id="ARBA00009773"/>
    </source>
</evidence>
<gene>
    <name evidence="7" type="ORF">LAC1533_0575</name>
</gene>
<dbReference type="Pfam" id="PF01594">
    <property type="entry name" value="AI-2E_transport"/>
    <property type="match status" value="1"/>
</dbReference>
<dbReference type="GO" id="GO:0016020">
    <property type="term" value="C:membrane"/>
    <property type="evidence" value="ECO:0007669"/>
    <property type="project" value="UniProtKB-SubCell"/>
</dbReference>
<keyword evidence="5 6" id="KW-0472">Membrane</keyword>
<evidence type="ECO:0000256" key="3">
    <source>
        <dbReference type="ARBA" id="ARBA00022692"/>
    </source>
</evidence>
<dbReference type="KEGG" id="laca:LAC1533_0575"/>
<feature type="transmembrane region" description="Helical" evidence="6">
    <location>
        <begin position="62"/>
        <end position="84"/>
    </location>
</feature>
<reference evidence="8" key="1">
    <citation type="submission" date="2016-11" db="EMBL/GenBank/DDBJ databases">
        <authorList>
            <person name="Papadimitriou K."/>
        </authorList>
    </citation>
    <scope>NUCLEOTIDE SEQUENCE [LARGE SCALE GENOMIC DNA]</scope>
    <source>
        <strain evidence="8">ACA-DC 1533</strain>
    </source>
</reference>